<gene>
    <name evidence="1" type="ORF">O7A60_17520</name>
</gene>
<protein>
    <recommendedName>
        <fullName evidence="3">DUF3606 domain-containing protein</fullName>
    </recommendedName>
</protein>
<keyword evidence="2" id="KW-1185">Reference proteome</keyword>
<evidence type="ECO:0008006" key="3">
    <source>
        <dbReference type="Google" id="ProtNLM"/>
    </source>
</evidence>
<dbReference type="EMBL" id="JAPYKS010000012">
    <property type="protein sequence ID" value="MEI9410554.1"/>
    <property type="molecule type" value="Genomic_DNA"/>
</dbReference>
<sequence>MAKDPERPGLAAEAVRALARESGATEQQIRDIVFLIGFDRSSILREARLLAKDR</sequence>
<name>A0ABU8L0P3_9HYPH</name>
<organism evidence="1 2">
    <name type="scientific">Mesorhizobium salmacidum</name>
    <dbReference type="NCBI Taxonomy" id="3015171"/>
    <lineage>
        <taxon>Bacteria</taxon>
        <taxon>Pseudomonadati</taxon>
        <taxon>Pseudomonadota</taxon>
        <taxon>Alphaproteobacteria</taxon>
        <taxon>Hyphomicrobiales</taxon>
        <taxon>Phyllobacteriaceae</taxon>
        <taxon>Mesorhizobium</taxon>
    </lineage>
</organism>
<reference evidence="1 2" key="1">
    <citation type="submission" date="2022-12" db="EMBL/GenBank/DDBJ databases">
        <authorList>
            <person name="Muema E."/>
        </authorList>
    </citation>
    <scope>NUCLEOTIDE SEQUENCE [LARGE SCALE GENOMIC DNA]</scope>
    <source>
        <strain evidence="2">1326</strain>
    </source>
</reference>
<evidence type="ECO:0000313" key="1">
    <source>
        <dbReference type="EMBL" id="MEI9410554.1"/>
    </source>
</evidence>
<accession>A0ABU8L0P3</accession>
<dbReference type="Proteomes" id="UP001387293">
    <property type="component" value="Unassembled WGS sequence"/>
</dbReference>
<proteinExistence type="predicted"/>
<dbReference type="RefSeq" id="WP_337107304.1">
    <property type="nucleotide sequence ID" value="NZ_JAPYKS010000012.1"/>
</dbReference>
<evidence type="ECO:0000313" key="2">
    <source>
        <dbReference type="Proteomes" id="UP001387293"/>
    </source>
</evidence>
<comment type="caution">
    <text evidence="1">The sequence shown here is derived from an EMBL/GenBank/DDBJ whole genome shotgun (WGS) entry which is preliminary data.</text>
</comment>